<organism evidence="7 8">
    <name type="scientific">Pseudovibrio axinellae</name>
    <dbReference type="NCBI Taxonomy" id="989403"/>
    <lineage>
        <taxon>Bacteria</taxon>
        <taxon>Pseudomonadati</taxon>
        <taxon>Pseudomonadota</taxon>
        <taxon>Alphaproteobacteria</taxon>
        <taxon>Hyphomicrobiales</taxon>
        <taxon>Stappiaceae</taxon>
        <taxon>Pseudovibrio</taxon>
    </lineage>
</organism>
<dbReference type="Proteomes" id="UP000076577">
    <property type="component" value="Unassembled WGS sequence"/>
</dbReference>
<dbReference type="GO" id="GO:0019627">
    <property type="term" value="P:urea metabolic process"/>
    <property type="evidence" value="ECO:0007669"/>
    <property type="project" value="InterPro"/>
</dbReference>
<dbReference type="GO" id="GO:0005737">
    <property type="term" value="C:cytoplasm"/>
    <property type="evidence" value="ECO:0007669"/>
    <property type="project" value="UniProtKB-SubCell"/>
</dbReference>
<dbReference type="EMBL" id="LMCB01000001">
    <property type="protein sequence ID" value="KZL22124.1"/>
    <property type="molecule type" value="Genomic_DNA"/>
</dbReference>
<dbReference type="SUPFAM" id="SSF69287">
    <property type="entry name" value="Urease metallochaperone UreE, N-terminal domain"/>
    <property type="match status" value="1"/>
</dbReference>
<feature type="domain" description="UreE urease accessory N-terminal" evidence="6">
    <location>
        <begin position="3"/>
        <end position="67"/>
    </location>
</feature>
<dbReference type="RefSeq" id="WP_068000651.1">
    <property type="nucleotide sequence ID" value="NZ_FOFM01000003.1"/>
</dbReference>
<dbReference type="GO" id="GO:0051082">
    <property type="term" value="F:unfolded protein binding"/>
    <property type="evidence" value="ECO:0007669"/>
    <property type="project" value="UniProtKB-UniRule"/>
</dbReference>
<keyword evidence="4 5" id="KW-0143">Chaperone</keyword>
<dbReference type="InterPro" id="IPR004029">
    <property type="entry name" value="UreE_N"/>
</dbReference>
<evidence type="ECO:0000256" key="1">
    <source>
        <dbReference type="ARBA" id="ARBA00004496"/>
    </source>
</evidence>
<protein>
    <recommendedName>
        <fullName evidence="5">Urease accessory protein UreE</fullName>
    </recommendedName>
</protein>
<dbReference type="InterPro" id="IPR036118">
    <property type="entry name" value="UreE_N_sf"/>
</dbReference>
<dbReference type="PATRIC" id="fig|989403.3.peg.160"/>
<comment type="similarity">
    <text evidence="5">Belongs to the UreE family.</text>
</comment>
<evidence type="ECO:0000256" key="4">
    <source>
        <dbReference type="ARBA" id="ARBA00023186"/>
    </source>
</evidence>
<reference evidence="7 8" key="1">
    <citation type="journal article" date="2016" name="Front. Microbiol.">
        <title>Comparative Genomic Analysis Reveals a Diverse Repertoire of Genes Involved in Prokaryote-Eukaryote Interactions within the Pseudovibrio Genus.</title>
        <authorList>
            <person name="Romano S."/>
            <person name="Fernandez-Guerra A."/>
            <person name="Reen F.J."/>
            <person name="Glockner F.O."/>
            <person name="Crowley S.P."/>
            <person name="O'Sullivan O."/>
            <person name="Cotter P.D."/>
            <person name="Adams C."/>
            <person name="Dobson A.D."/>
            <person name="O'Gara F."/>
        </authorList>
    </citation>
    <scope>NUCLEOTIDE SEQUENCE [LARGE SCALE GENOMIC DNA]</scope>
    <source>
        <strain evidence="7 8">Ad2</strain>
    </source>
</reference>
<dbReference type="Pfam" id="PF05194">
    <property type="entry name" value="UreE_C"/>
    <property type="match status" value="1"/>
</dbReference>
<dbReference type="STRING" id="989403.SAMN05421798_10349"/>
<keyword evidence="8" id="KW-1185">Reference proteome</keyword>
<dbReference type="HAMAP" id="MF_00822">
    <property type="entry name" value="UreE"/>
    <property type="match status" value="1"/>
</dbReference>
<evidence type="ECO:0000256" key="3">
    <source>
        <dbReference type="ARBA" id="ARBA00022596"/>
    </source>
</evidence>
<gene>
    <name evidence="7" type="primary">ureE1</name>
    <name evidence="5" type="synonym">ureE</name>
    <name evidence="7" type="ORF">PsAD2_00150</name>
</gene>
<evidence type="ECO:0000313" key="7">
    <source>
        <dbReference type="EMBL" id="KZL22124.1"/>
    </source>
</evidence>
<dbReference type="SUPFAM" id="SSF69737">
    <property type="entry name" value="Urease metallochaperone UreE, C-terminal domain"/>
    <property type="match status" value="1"/>
</dbReference>
<dbReference type="SMART" id="SM00988">
    <property type="entry name" value="UreE_N"/>
    <property type="match status" value="1"/>
</dbReference>
<name>A0A161VD06_9HYPH</name>
<dbReference type="Gene3D" id="2.60.260.20">
    <property type="entry name" value="Urease metallochaperone UreE, N-terminal domain"/>
    <property type="match status" value="1"/>
</dbReference>
<dbReference type="GO" id="GO:0065003">
    <property type="term" value="P:protein-containing complex assembly"/>
    <property type="evidence" value="ECO:0007669"/>
    <property type="project" value="InterPro"/>
</dbReference>
<keyword evidence="2 5" id="KW-0963">Cytoplasm</keyword>
<comment type="caution">
    <text evidence="7">The sequence shown here is derived from an EMBL/GenBank/DDBJ whole genome shotgun (WGS) entry which is preliminary data.</text>
</comment>
<accession>A0A161VD06</accession>
<dbReference type="Pfam" id="PF02814">
    <property type="entry name" value="UreE_N"/>
    <property type="match status" value="1"/>
</dbReference>
<dbReference type="GO" id="GO:0006457">
    <property type="term" value="P:protein folding"/>
    <property type="evidence" value="ECO:0007669"/>
    <property type="project" value="InterPro"/>
</dbReference>
<dbReference type="OrthoDB" id="9802215at2"/>
<keyword evidence="3 5" id="KW-0533">Nickel</keyword>
<dbReference type="PIRSF" id="PIRSF036402">
    <property type="entry name" value="Ureas_acces_UreE"/>
    <property type="match status" value="1"/>
</dbReference>
<evidence type="ECO:0000313" key="8">
    <source>
        <dbReference type="Proteomes" id="UP000076577"/>
    </source>
</evidence>
<dbReference type="InterPro" id="IPR012406">
    <property type="entry name" value="UreE"/>
</dbReference>
<evidence type="ECO:0000256" key="2">
    <source>
        <dbReference type="ARBA" id="ARBA00022490"/>
    </source>
</evidence>
<comment type="function">
    <text evidence="5">Involved in urease metallocenter assembly. Binds nickel. Probably functions as a nickel donor during metallocenter assembly.</text>
</comment>
<proteinExistence type="inferred from homology"/>
<dbReference type="Gene3D" id="3.30.70.790">
    <property type="entry name" value="UreE, C-terminal domain"/>
    <property type="match status" value="1"/>
</dbReference>
<evidence type="ECO:0000256" key="5">
    <source>
        <dbReference type="HAMAP-Rule" id="MF_00822"/>
    </source>
</evidence>
<dbReference type="AlphaFoldDB" id="A0A161VD06"/>
<sequence length="154" mass="17282">MKKATSFSRVGTYSGKADYLLYLAHYERHVRRKRLVAACGTAILVDLPESVVLSNEDVLVLENGEMAMIAAQIEPLYKVTTKDNIHFAELCWHLGNRHLPAQIQPPNIYIGRDHVIKQMLEGLGATLEEVEAPFSPVHGAYHKHKSHSHAHAHD</sequence>
<dbReference type="CDD" id="cd00571">
    <property type="entry name" value="UreE"/>
    <property type="match status" value="1"/>
</dbReference>
<dbReference type="InterPro" id="IPR007864">
    <property type="entry name" value="UreE_C_dom"/>
</dbReference>
<evidence type="ECO:0000259" key="6">
    <source>
        <dbReference type="SMART" id="SM00988"/>
    </source>
</evidence>
<dbReference type="GO" id="GO:0016151">
    <property type="term" value="F:nickel cation binding"/>
    <property type="evidence" value="ECO:0007669"/>
    <property type="project" value="UniProtKB-UniRule"/>
</dbReference>
<comment type="subcellular location">
    <subcellularLocation>
        <location evidence="1 5">Cytoplasm</location>
    </subcellularLocation>
</comment>